<dbReference type="Proteomes" id="UP000183504">
    <property type="component" value="Unassembled WGS sequence"/>
</dbReference>
<reference evidence="1 4" key="1">
    <citation type="submission" date="2015-01" db="EMBL/GenBank/DDBJ databases">
        <authorList>
            <person name="Pelicic Vladimir"/>
        </authorList>
    </citation>
    <scope>NUCLEOTIDE SEQUENCE [LARGE SCALE GENOMIC DNA]</scope>
    <source>
        <strain evidence="1 4">2908</strain>
    </source>
</reference>
<dbReference type="EMBL" id="LS483346">
    <property type="protein sequence ID" value="SQF35101.1"/>
    <property type="molecule type" value="Genomic_DNA"/>
</dbReference>
<dbReference type="AlphaFoldDB" id="A0A0B7GLS4"/>
<gene>
    <name evidence="2" type="ORF">EII39_12415</name>
    <name evidence="3" type="ORF">NCTC11085_01478</name>
    <name evidence="1" type="ORF">SSV_1341</name>
</gene>
<protein>
    <submittedName>
        <fullName evidence="1">Uncharacterized protein</fullName>
    </submittedName>
</protein>
<evidence type="ECO:0000313" key="6">
    <source>
        <dbReference type="Proteomes" id="UP000277597"/>
    </source>
</evidence>
<dbReference type="Proteomes" id="UP000249623">
    <property type="component" value="Chromosome 1"/>
</dbReference>
<organism evidence="1 4">
    <name type="scientific">Streptococcus sanguinis</name>
    <dbReference type="NCBI Taxonomy" id="1305"/>
    <lineage>
        <taxon>Bacteria</taxon>
        <taxon>Bacillati</taxon>
        <taxon>Bacillota</taxon>
        <taxon>Bacilli</taxon>
        <taxon>Lactobacillales</taxon>
        <taxon>Streptococcaceae</taxon>
        <taxon>Streptococcus</taxon>
    </lineage>
</organism>
<evidence type="ECO:0000313" key="1">
    <source>
        <dbReference type="EMBL" id="CEL90636.1"/>
    </source>
</evidence>
<dbReference type="Proteomes" id="UP000277597">
    <property type="component" value="Unassembled WGS sequence"/>
</dbReference>
<accession>A0A0B7GLS4</accession>
<evidence type="ECO:0000313" key="3">
    <source>
        <dbReference type="EMBL" id="SQF35101.1"/>
    </source>
</evidence>
<name>A0A0B7GLS4_STRSA</name>
<dbReference type="EMBL" id="CDMW01000001">
    <property type="protein sequence ID" value="CEL90636.1"/>
    <property type="molecule type" value="Genomic_DNA"/>
</dbReference>
<reference evidence="3 5" key="2">
    <citation type="submission" date="2018-06" db="EMBL/GenBank/DDBJ databases">
        <authorList>
            <consortium name="Pathogen Informatics"/>
            <person name="Doyle S."/>
        </authorList>
    </citation>
    <scope>NUCLEOTIDE SEQUENCE [LARGE SCALE GENOMIC DNA]</scope>
    <source>
        <strain evidence="3 5">NCTC11085</strain>
    </source>
</reference>
<evidence type="ECO:0000313" key="5">
    <source>
        <dbReference type="Proteomes" id="UP000249623"/>
    </source>
</evidence>
<dbReference type="RefSeq" id="WP_002924195.1">
    <property type="nucleotide sequence ID" value="NZ_CP071430.1"/>
</dbReference>
<proteinExistence type="predicted"/>
<sequence>MEENRRLIILNDTFGKEGSDEEIAGLTILVDGTIKIAFDKIQAMRQYDSYNEVLRDVIFEGLEKIFTENR</sequence>
<evidence type="ECO:0000313" key="4">
    <source>
        <dbReference type="Proteomes" id="UP000183504"/>
    </source>
</evidence>
<evidence type="ECO:0000313" key="2">
    <source>
        <dbReference type="EMBL" id="RRC89634.1"/>
    </source>
</evidence>
<dbReference type="EMBL" id="RQZI01000032">
    <property type="protein sequence ID" value="RRC89634.1"/>
    <property type="molecule type" value="Genomic_DNA"/>
</dbReference>
<reference evidence="2 6" key="3">
    <citation type="submission" date="2018-11" db="EMBL/GenBank/DDBJ databases">
        <title>Genomes From Bacteria Associated with the Canine Oral Cavity: a Test Case for Automated Genome-Based Taxonomic Assignment.</title>
        <authorList>
            <person name="Coil D.A."/>
            <person name="Jospin G."/>
            <person name="Darling A.E."/>
            <person name="Wallis C."/>
            <person name="Davis I.J."/>
            <person name="Harris S."/>
            <person name="Eisen J.A."/>
            <person name="Holcombe L.J."/>
            <person name="O'Flynn C."/>
        </authorList>
    </citation>
    <scope>NUCLEOTIDE SEQUENCE [LARGE SCALE GENOMIC DNA]</scope>
    <source>
        <strain evidence="2 6">OH953</strain>
    </source>
</reference>